<keyword evidence="1" id="KW-1133">Transmembrane helix</keyword>
<evidence type="ECO:0000313" key="2">
    <source>
        <dbReference type="EMBL" id="JAD47813.1"/>
    </source>
</evidence>
<accession>A0A0A9AD09</accession>
<dbReference type="EMBL" id="GBRH01250082">
    <property type="protein sequence ID" value="JAD47813.1"/>
    <property type="molecule type" value="Transcribed_RNA"/>
</dbReference>
<evidence type="ECO:0000256" key="1">
    <source>
        <dbReference type="SAM" id="Phobius"/>
    </source>
</evidence>
<protein>
    <submittedName>
        <fullName evidence="2">Uncharacterized protein</fullName>
    </submittedName>
</protein>
<keyword evidence="1" id="KW-0812">Transmembrane</keyword>
<sequence length="46" mass="5158">MMTKKLASQIIQSINHLPGILAFDHGFLPVLLLSFFLFLILSSRVS</sequence>
<proteinExistence type="predicted"/>
<dbReference type="AlphaFoldDB" id="A0A0A9AD09"/>
<name>A0A0A9AD09_ARUDO</name>
<organism evidence="2">
    <name type="scientific">Arundo donax</name>
    <name type="common">Giant reed</name>
    <name type="synonym">Donax arundinaceus</name>
    <dbReference type="NCBI Taxonomy" id="35708"/>
    <lineage>
        <taxon>Eukaryota</taxon>
        <taxon>Viridiplantae</taxon>
        <taxon>Streptophyta</taxon>
        <taxon>Embryophyta</taxon>
        <taxon>Tracheophyta</taxon>
        <taxon>Spermatophyta</taxon>
        <taxon>Magnoliopsida</taxon>
        <taxon>Liliopsida</taxon>
        <taxon>Poales</taxon>
        <taxon>Poaceae</taxon>
        <taxon>PACMAD clade</taxon>
        <taxon>Arundinoideae</taxon>
        <taxon>Arundineae</taxon>
        <taxon>Arundo</taxon>
    </lineage>
</organism>
<feature type="transmembrane region" description="Helical" evidence="1">
    <location>
        <begin position="21"/>
        <end position="41"/>
    </location>
</feature>
<keyword evidence="1" id="KW-0472">Membrane</keyword>
<reference evidence="2" key="1">
    <citation type="submission" date="2014-09" db="EMBL/GenBank/DDBJ databases">
        <authorList>
            <person name="Magalhaes I.L.F."/>
            <person name="Oliveira U."/>
            <person name="Santos F.R."/>
            <person name="Vidigal T.H.D.A."/>
            <person name="Brescovit A.D."/>
            <person name="Santos A.J."/>
        </authorList>
    </citation>
    <scope>NUCLEOTIDE SEQUENCE</scope>
    <source>
        <tissue evidence="2">Shoot tissue taken approximately 20 cm above the soil surface</tissue>
    </source>
</reference>
<reference evidence="2" key="2">
    <citation type="journal article" date="2015" name="Data Brief">
        <title>Shoot transcriptome of the giant reed, Arundo donax.</title>
        <authorList>
            <person name="Barrero R.A."/>
            <person name="Guerrero F.D."/>
            <person name="Moolhuijzen P."/>
            <person name="Goolsby J.A."/>
            <person name="Tidwell J."/>
            <person name="Bellgard S.E."/>
            <person name="Bellgard M.I."/>
        </authorList>
    </citation>
    <scope>NUCLEOTIDE SEQUENCE</scope>
    <source>
        <tissue evidence="2">Shoot tissue taken approximately 20 cm above the soil surface</tissue>
    </source>
</reference>